<reference evidence="3 4" key="1">
    <citation type="submission" date="2013-02" db="EMBL/GenBank/DDBJ databases">
        <title>The Genome Sequence of Acinetobacter venetianus CIP 110063.</title>
        <authorList>
            <consortium name="The Broad Institute Genome Sequencing Platform"/>
            <consortium name="The Broad Institute Genome Sequencing Center for Infectious Disease"/>
            <person name="Cerqueira G."/>
            <person name="Feldgarden M."/>
            <person name="Courvalin P."/>
            <person name="Perichon B."/>
            <person name="Grillot-Courvalin C."/>
            <person name="Clermont D."/>
            <person name="Rocha E."/>
            <person name="Yoon E.-J."/>
            <person name="Nemec A."/>
            <person name="Walker B."/>
            <person name="Young S.K."/>
            <person name="Zeng Q."/>
            <person name="Gargeya S."/>
            <person name="Fitzgerald M."/>
            <person name="Haas B."/>
            <person name="Abouelleil A."/>
            <person name="Alvarado L."/>
            <person name="Arachchi H.M."/>
            <person name="Berlin A.M."/>
            <person name="Chapman S.B."/>
            <person name="Dewar J."/>
            <person name="Goldberg J."/>
            <person name="Griggs A."/>
            <person name="Gujja S."/>
            <person name="Hansen M."/>
            <person name="Howarth C."/>
            <person name="Imamovic A."/>
            <person name="Larimer J."/>
            <person name="McCowan C."/>
            <person name="Murphy C."/>
            <person name="Neiman D."/>
            <person name="Pearson M."/>
            <person name="Priest M."/>
            <person name="Roberts A."/>
            <person name="Saif S."/>
            <person name="Shea T."/>
            <person name="Sisk P."/>
            <person name="Sykes S."/>
            <person name="Wortman J."/>
            <person name="Nusbaum C."/>
            <person name="Birren B."/>
        </authorList>
    </citation>
    <scope>NUCLEOTIDE SEQUENCE [LARGE SCALE GENOMIC DNA]</scope>
    <source>
        <strain evidence="4">ATCC 31012 / DSM 23050 / BCRC 14357 / CCUG 45561 / CIP 110063 / KCTC 2702 / LMG 19082 / RAG-1</strain>
    </source>
</reference>
<name>N8ZXF2_ACIVR</name>
<dbReference type="PATRIC" id="fig|1191460.12.peg.2733"/>
<keyword evidence="1" id="KW-0732">Signal</keyword>
<dbReference type="Pfam" id="PF05117">
    <property type="entry name" value="DUF695"/>
    <property type="match status" value="1"/>
</dbReference>
<keyword evidence="4" id="KW-1185">Reference proteome</keyword>
<evidence type="ECO:0000313" key="4">
    <source>
        <dbReference type="Proteomes" id="UP000018445"/>
    </source>
</evidence>
<feature type="signal peptide" evidence="1">
    <location>
        <begin position="1"/>
        <end position="21"/>
    </location>
</feature>
<accession>N8ZXF2</accession>
<dbReference type="HOGENOM" id="CLU_1674151_0_0_6"/>
<evidence type="ECO:0000313" key="3">
    <source>
        <dbReference type="EMBL" id="ENV36210.1"/>
    </source>
</evidence>
<feature type="domain" description="DUF695" evidence="2">
    <location>
        <begin position="52"/>
        <end position="152"/>
    </location>
</feature>
<dbReference type="GeneID" id="58195575"/>
<evidence type="ECO:0000259" key="2">
    <source>
        <dbReference type="Pfam" id="PF05117"/>
    </source>
</evidence>
<dbReference type="RefSeq" id="WP_004881066.1">
    <property type="nucleotide sequence ID" value="NZ_AKIQ01000068.1"/>
</dbReference>
<evidence type="ECO:0000256" key="1">
    <source>
        <dbReference type="SAM" id="SignalP"/>
    </source>
</evidence>
<gene>
    <name evidence="3" type="ORF">F959_02732</name>
</gene>
<dbReference type="AlphaFoldDB" id="N8ZXF2"/>
<dbReference type="Proteomes" id="UP000018445">
    <property type="component" value="Unassembled WGS sequence"/>
</dbReference>
<feature type="chain" id="PRO_5004138318" description="DUF695 domain-containing protein" evidence="1">
    <location>
        <begin position="22"/>
        <end position="157"/>
    </location>
</feature>
<comment type="caution">
    <text evidence="3">The sequence shown here is derived from an EMBL/GenBank/DDBJ whole genome shotgun (WGS) entry which is preliminary data.</text>
</comment>
<dbReference type="OrthoDB" id="6700369at2"/>
<organism evidence="3 4">
    <name type="scientific">Acinetobacter venetianus (strain ATCC 31012 / DSM 23050 / BCRC 14357 / CCUG 45561 / CIP 110063 / KCTC 2702 / LMG 19082 / RAG-1)</name>
    <dbReference type="NCBI Taxonomy" id="1191460"/>
    <lineage>
        <taxon>Bacteria</taxon>
        <taxon>Pseudomonadati</taxon>
        <taxon>Pseudomonadota</taxon>
        <taxon>Gammaproteobacteria</taxon>
        <taxon>Moraxellales</taxon>
        <taxon>Moraxellaceae</taxon>
        <taxon>Acinetobacter</taxon>
    </lineage>
</organism>
<proteinExistence type="predicted"/>
<dbReference type="EMBL" id="APPO01000019">
    <property type="protein sequence ID" value="ENV36210.1"/>
    <property type="molecule type" value="Genomic_DNA"/>
</dbReference>
<dbReference type="InterPro" id="IPR016097">
    <property type="entry name" value="DUF695"/>
</dbReference>
<sequence length="157" mass="18603">MKRYIFITFLSLLFFSQTVTAEETYFTAKGFENGKVLVFRGKYAEGIVKSNYPYLLRIYWHYSDINKSGMPDSPTMGAQFDFEEDISKLDTKDLGQLVLVVTGNSRKEWVWYVKNPIVWKKKFNQVLKGKKIYPIKIVETYQPDWDLYSDFMRNLKD</sequence>
<protein>
    <recommendedName>
        <fullName evidence="2">DUF695 domain-containing protein</fullName>
    </recommendedName>
</protein>